<evidence type="ECO:0000256" key="2">
    <source>
        <dbReference type="ARBA" id="ARBA00007163"/>
    </source>
</evidence>
<keyword evidence="5" id="KW-0804">Transcription</keyword>
<name>A0A8C5AW77_GADMO</name>
<keyword evidence="6" id="KW-0539">Nucleus</keyword>
<dbReference type="GO" id="GO:0000977">
    <property type="term" value="F:RNA polymerase II transcription regulatory region sequence-specific DNA binding"/>
    <property type="evidence" value="ECO:0007669"/>
    <property type="project" value="TreeGrafter"/>
</dbReference>
<dbReference type="GO" id="GO:0042981">
    <property type="term" value="P:regulation of apoptotic process"/>
    <property type="evidence" value="ECO:0007669"/>
    <property type="project" value="UniProtKB-ARBA"/>
</dbReference>
<comment type="similarity">
    <text evidence="2">Belongs to the bZIP family.</text>
</comment>
<dbReference type="PANTHER" id="PTHR13044:SF43">
    <property type="match status" value="1"/>
</dbReference>
<dbReference type="Ensembl" id="ENSGMOT00000032231.1">
    <property type="protein sequence ID" value="ENSGMOP00000038242.1"/>
    <property type="gene ID" value="ENSGMOG00000026593.1"/>
</dbReference>
<dbReference type="OrthoDB" id="5847285at2759"/>
<comment type="subcellular location">
    <subcellularLocation>
        <location evidence="1">Nucleus</location>
    </subcellularLocation>
</comment>
<dbReference type="GO" id="GO:0005634">
    <property type="term" value="C:nucleus"/>
    <property type="evidence" value="ECO:0007669"/>
    <property type="project" value="UniProtKB-SubCell"/>
</dbReference>
<dbReference type="AlphaFoldDB" id="A0A8C5AW77"/>
<proteinExistence type="inferred from homology"/>
<dbReference type="FunFam" id="1.20.5.170:FF:000021">
    <property type="entry name" value="Cyclic AMP-dependent transcription factor ATF-4"/>
    <property type="match status" value="1"/>
</dbReference>
<reference evidence="9" key="1">
    <citation type="submission" date="2025-08" db="UniProtKB">
        <authorList>
            <consortium name="Ensembl"/>
        </authorList>
    </citation>
    <scope>IDENTIFICATION</scope>
</reference>
<dbReference type="PROSITE" id="PS50217">
    <property type="entry name" value="BZIP"/>
    <property type="match status" value="1"/>
</dbReference>
<keyword evidence="4" id="KW-0238">DNA-binding</keyword>
<evidence type="ECO:0000259" key="8">
    <source>
        <dbReference type="PROSITE" id="PS50217"/>
    </source>
</evidence>
<keyword evidence="7" id="KW-0175">Coiled coil</keyword>
<keyword evidence="3" id="KW-0805">Transcription regulation</keyword>
<dbReference type="PROSITE" id="PS00036">
    <property type="entry name" value="BZIP_BASIC"/>
    <property type="match status" value="1"/>
</dbReference>
<protein>
    <submittedName>
        <fullName evidence="9">Activating transcription factor 5b</fullName>
    </submittedName>
</protein>
<dbReference type="Pfam" id="PF00170">
    <property type="entry name" value="bZIP_1"/>
    <property type="match status" value="1"/>
</dbReference>
<dbReference type="Proteomes" id="UP000694546">
    <property type="component" value="Chromosome 16"/>
</dbReference>
<evidence type="ECO:0000256" key="7">
    <source>
        <dbReference type="SAM" id="Coils"/>
    </source>
</evidence>
<dbReference type="Gene3D" id="1.20.5.170">
    <property type="match status" value="1"/>
</dbReference>
<keyword evidence="10" id="KW-1185">Reference proteome</keyword>
<dbReference type="GO" id="GO:0001228">
    <property type="term" value="F:DNA-binding transcription activator activity, RNA polymerase II-specific"/>
    <property type="evidence" value="ECO:0007669"/>
    <property type="project" value="TreeGrafter"/>
</dbReference>
<evidence type="ECO:0000313" key="10">
    <source>
        <dbReference type="Proteomes" id="UP000694546"/>
    </source>
</evidence>
<evidence type="ECO:0000256" key="1">
    <source>
        <dbReference type="ARBA" id="ARBA00004123"/>
    </source>
</evidence>
<reference evidence="9" key="2">
    <citation type="submission" date="2025-09" db="UniProtKB">
        <authorList>
            <consortium name="Ensembl"/>
        </authorList>
    </citation>
    <scope>IDENTIFICATION</scope>
</reference>
<feature type="domain" description="BZIP" evidence="8">
    <location>
        <begin position="447"/>
        <end position="510"/>
    </location>
</feature>
<dbReference type="CDD" id="cd14692">
    <property type="entry name" value="bZIP_ATF4"/>
    <property type="match status" value="1"/>
</dbReference>
<evidence type="ECO:0000256" key="4">
    <source>
        <dbReference type="ARBA" id="ARBA00023125"/>
    </source>
</evidence>
<dbReference type="InterPro" id="IPR046347">
    <property type="entry name" value="bZIP_sf"/>
</dbReference>
<dbReference type="SUPFAM" id="SSF57959">
    <property type="entry name" value="Leucine zipper domain"/>
    <property type="match status" value="1"/>
</dbReference>
<evidence type="ECO:0000313" key="9">
    <source>
        <dbReference type="Ensembl" id="ENSGMOP00000038242.1"/>
    </source>
</evidence>
<dbReference type="InterPro" id="IPR004827">
    <property type="entry name" value="bZIP"/>
</dbReference>
<evidence type="ECO:0000256" key="5">
    <source>
        <dbReference type="ARBA" id="ARBA00023163"/>
    </source>
</evidence>
<organism evidence="9 10">
    <name type="scientific">Gadus morhua</name>
    <name type="common">Atlantic cod</name>
    <dbReference type="NCBI Taxonomy" id="8049"/>
    <lineage>
        <taxon>Eukaryota</taxon>
        <taxon>Metazoa</taxon>
        <taxon>Chordata</taxon>
        <taxon>Craniata</taxon>
        <taxon>Vertebrata</taxon>
        <taxon>Euteleostomi</taxon>
        <taxon>Actinopterygii</taxon>
        <taxon>Neopterygii</taxon>
        <taxon>Teleostei</taxon>
        <taxon>Neoteleostei</taxon>
        <taxon>Acanthomorphata</taxon>
        <taxon>Zeiogadaria</taxon>
        <taxon>Gadariae</taxon>
        <taxon>Gadiformes</taxon>
        <taxon>Gadoidei</taxon>
        <taxon>Gadidae</taxon>
        <taxon>Gadus</taxon>
    </lineage>
</organism>
<dbReference type="SMART" id="SM00338">
    <property type="entry name" value="BRLZ"/>
    <property type="match status" value="1"/>
</dbReference>
<evidence type="ECO:0000256" key="3">
    <source>
        <dbReference type="ARBA" id="ARBA00023015"/>
    </source>
</evidence>
<dbReference type="GeneTree" id="ENSGT00530000063801"/>
<feature type="coiled-coil region" evidence="7">
    <location>
        <begin position="465"/>
        <end position="506"/>
    </location>
</feature>
<dbReference type="OMA" id="KPSLVMG"/>
<accession>A0A8C5AW77</accession>
<evidence type="ECO:0000256" key="6">
    <source>
        <dbReference type="ARBA" id="ARBA00023242"/>
    </source>
</evidence>
<dbReference type="PANTHER" id="PTHR13044">
    <property type="entry name" value="ACTIVATING TRANSCRIPTION FACTOR ATF 4/5"/>
    <property type="match status" value="1"/>
</dbReference>
<gene>
    <name evidence="9" type="primary">atf5b</name>
</gene>
<sequence length="523" mass="56662">MSASILRKKNPAICMGALSIAPLQLAGLSQSGYRKGAELRERQNLIGDGHTDWMTEKVDLSSFVSTTTGSSPRSSLPPSPLQHDVKVPSDLEVMTSLLQEELAQLEDYFRSESSSATAKLDKSSKCDKGVPAMGTQSYYQLPYASYGAGQSDASPVVVTLATGELDLASFCSNPIGRTKIARPAPYNYHHRYHHHHHTNGRRGEPGKLGEDVGLDTWGSRGGYSGSADLSVNHYSTLKPVGKNSVVGVKKVRECALSLKEEESYCFSEGMFCSEEIARGFCHGGSSSYGDGHHKRELGPSMLGSKGSGGYEGGGGLEVLHGSRDGRLSGGPLAQETMGVAGDGYYHQAMVGAEPYHSFIGDLDQPSQASHALDSPHGHYLYPDCLPDQSYECLSRGECEAPLVGGSALHRPHSQRLKHEVCSVKPPLVLGVGLGVGVGVVPLEGGTGERKQKKRDQNKTAAHRYRLRKRAELDSLEEELHGLEGQNRELRDKAESVEREIQYVKDLLIEVYKARSQRLKQDST</sequence>